<evidence type="ECO:0000313" key="5">
    <source>
        <dbReference type="Proteomes" id="UP000616547"/>
    </source>
</evidence>
<dbReference type="InterPro" id="IPR027417">
    <property type="entry name" value="P-loop_NTPase"/>
</dbReference>
<dbReference type="RefSeq" id="WP_201336282.1">
    <property type="nucleotide sequence ID" value="NZ_BOCI01000430.1"/>
</dbReference>
<name>A0ABQ3W7K5_9LACO</name>
<reference evidence="5" key="1">
    <citation type="submission" date="2021-01" db="EMBL/GenBank/DDBJ databases">
        <title>Draft genome sequence of Nasalis larvatus strain YZ03.</title>
        <authorList>
            <person name="Suzuki-Hashido N."/>
            <person name="Tsuchida S."/>
            <person name="Hayakawa T."/>
        </authorList>
    </citation>
    <scope>NUCLEOTIDE SEQUENCE [LARGE SCALE GENOMIC DNA]</scope>
    <source>
        <strain evidence="5">YZ03</strain>
    </source>
</reference>
<gene>
    <name evidence="4" type="ORF">lacNasYZ03_14460</name>
</gene>
<dbReference type="Pfam" id="PF00271">
    <property type="entry name" value="Helicase_C"/>
    <property type="match status" value="1"/>
</dbReference>
<dbReference type="Gene3D" id="3.40.50.300">
    <property type="entry name" value="P-loop containing nucleotide triphosphate hydrolases"/>
    <property type="match status" value="2"/>
</dbReference>
<keyword evidence="2" id="KW-0067">ATP-binding</keyword>
<dbReference type="EMBL" id="BOCI01000430">
    <property type="protein sequence ID" value="GHW01759.1"/>
    <property type="molecule type" value="Genomic_DNA"/>
</dbReference>
<dbReference type="PANTHER" id="PTHR47957">
    <property type="entry name" value="ATP-DEPENDENT HELICASE HRQ1"/>
    <property type="match status" value="1"/>
</dbReference>
<comment type="caution">
    <text evidence="4">The sequence shown here is derived from an EMBL/GenBank/DDBJ whole genome shotgun (WGS) entry which is preliminary data.</text>
</comment>
<dbReference type="InterPro" id="IPR014001">
    <property type="entry name" value="Helicase_ATP-bd"/>
</dbReference>
<dbReference type="PANTHER" id="PTHR47957:SF3">
    <property type="entry name" value="ATP-DEPENDENT HELICASE HRQ1"/>
    <property type="match status" value="1"/>
</dbReference>
<dbReference type="InterPro" id="IPR018973">
    <property type="entry name" value="MZB"/>
</dbReference>
<dbReference type="InterPro" id="IPR001650">
    <property type="entry name" value="Helicase_C-like"/>
</dbReference>
<dbReference type="PROSITE" id="PS51192">
    <property type="entry name" value="HELICASE_ATP_BIND_1"/>
    <property type="match status" value="1"/>
</dbReference>
<proteinExistence type="predicted"/>
<dbReference type="Proteomes" id="UP000616547">
    <property type="component" value="Unassembled WGS sequence"/>
</dbReference>
<dbReference type="SUPFAM" id="SSF52540">
    <property type="entry name" value="P-loop containing nucleoside triphosphate hydrolases"/>
    <property type="match status" value="2"/>
</dbReference>
<keyword evidence="5" id="KW-1185">Reference proteome</keyword>
<dbReference type="Pfam" id="PF00270">
    <property type="entry name" value="DEAD"/>
    <property type="match status" value="2"/>
</dbReference>
<dbReference type="SMART" id="SM00490">
    <property type="entry name" value="HELICc"/>
    <property type="match status" value="1"/>
</dbReference>
<evidence type="ECO:0000256" key="2">
    <source>
        <dbReference type="ARBA" id="ARBA00022840"/>
    </source>
</evidence>
<keyword evidence="1" id="KW-0547">Nucleotide-binding</keyword>
<evidence type="ECO:0000256" key="1">
    <source>
        <dbReference type="ARBA" id="ARBA00022741"/>
    </source>
</evidence>
<evidence type="ECO:0000259" key="3">
    <source>
        <dbReference type="PROSITE" id="PS51192"/>
    </source>
</evidence>
<feature type="domain" description="Helicase ATP-binding" evidence="3">
    <location>
        <begin position="99"/>
        <end position="379"/>
    </location>
</feature>
<dbReference type="SMART" id="SM00487">
    <property type="entry name" value="DEXDc"/>
    <property type="match status" value="1"/>
</dbReference>
<accession>A0ABQ3W7K5</accession>
<dbReference type="InterPro" id="IPR011545">
    <property type="entry name" value="DEAD/DEAH_box_helicase_dom"/>
</dbReference>
<organism evidence="4 5">
    <name type="scientific">Lactobacillus nasalidis</name>
    <dbReference type="NCBI Taxonomy" id="2797258"/>
    <lineage>
        <taxon>Bacteria</taxon>
        <taxon>Bacillati</taxon>
        <taxon>Bacillota</taxon>
        <taxon>Bacilli</taxon>
        <taxon>Lactobacillales</taxon>
        <taxon>Lactobacillaceae</taxon>
        <taxon>Lactobacillus</taxon>
    </lineage>
</organism>
<evidence type="ECO:0000313" key="4">
    <source>
        <dbReference type="EMBL" id="GHW01759.1"/>
    </source>
</evidence>
<sequence length="1720" mass="195513">MSNGADEVQKKLRNQLKDYIETQYLGKTPILAKNLDKMLSSEGILFREPYIEASPAYVTEDQGLATAKIPNWEKDFLKKLADEHLGVFKKPFVHQIESLEAAAAGKDIFVSTGTGSGKTECFMWPLLVKLANEARNSEQTWNQRGVRAIIMYPMNALVSDQISRLRRIVGDPKGKFANAFRAVSFADARRPQFGMYTGRTPYSGSHSIKNDMQLADTLQENLLDEEDLDYREQLLKSGKIPAKKNLAKFISNLKQGNHITDPEDAELITRIEMQNNVPDILITNYSMLEYMLFRPQEAKIWEETKKWLDSDKNNKLLFIIDEAHMYSGSAGGEVAYLIKRLFHHLKISREKVQFILTTASMPKEREDDIHKFACELTSAPVEHEFVRLNGHRKKLIKGQGIQIEAKEFNSISMTNLESGDKKLILDELNQFWNRTSTKSGLSKYDNLPDLSEWMYDNLTSFAPFYQLFNACRGEAVSLSELATNIFGSDSDQCIRAVDVMLELTPFARNKYTDEALFPARMHMMFRGINGIFACSNPACPDHVTDGGLTLGRLILSDGIYLCPSCGSVVYEIYNDRRCGALFFRGFITGSISNKKYFWHDSGNYKDGTVKEVQLFIPDDNFERGRKDVSACYLNVKNGYLYFDGDDRYEKNKEYRKLYYSSTAAGTEERDITFGVCPFCDNKFGPRGAISFSTRGNQSFDELIKTQFSLEPAVDDAKYKNTDRFPNQGRKVLLFSDSRQKAAKLTLDMANASERSVMRQLMARAIVNLENGQEQSLNNIYLYYLKELIDHDLSNLVNDDRKIYDKVKKRLKRKGIDWLKERAESYQVDKASDFVKESLIRLYCGSYNTYYDTAVSWLKPSKRKLNLIIDELIDEDIDYDDDKIEELICVWIMLACDEKMALGNEISDLLRGRVRNFVATGIETPFFGKYLFEDSFGENAEKVADIVTSSLTVRRADDKLFISLDNVTPCLDWRHQWYRCDKCKEVSPFKIQGKCPRETCDGTLVKLTEADLKGIKYWRQPIIDALNGAKLNLLDVEEHTAQLSNKDNTNDYWSTGEKYELEFQDILKDGEKPVDILSSTTTMEVGIDIGSLVGVGLRNVPPKRENYQQRAGRAGRRGASLSTIVTFCERGPHDSLYFNDPAPMFRGDPRKPWIDVASPKIIERHLSLVALVEYLKKLGLKNSIDKIKISDFLENYLVGFADYLEKWTSKLDPILLNDQNFDRQAFMKKLSQNLFDIKARYQEHPELFAGEYNRTKNLLDVAFEDGIIPSYSFPKNLVYTYLSDKSGKIENKVDRSLDIAISEYAPGRTIVVNKKTYQIGGFASANPTYKEAEKYLENDSFAKTVYTCPKCGWFGLIQDGVTEGEKCQFCGKGEIVASPKKMLRPWGFAPKDGKEISSGNVMEEVTMAQQPIYSTLPKKAEIEPLNGSQHIRIASRKNQRIIMLNTGSKNEGFEICKLCGASMPGNTKEALKSVKSPTLGSSYKKTGNCSHSSVANVDLGYDFITDMLVLEFELDNSKINTNFDNPWHTRAGCSLAEAIRLGASQLLDIDFTELVAGSRFRKGNESSFIDVYIYDSLLSGAGYSASLKGVMPKLLQKVKNILEDCNCDSSCYNCLRNYRNQFMHGLLDRFAAKELLKWGLNGTIRADYSEEEQETRFKPLASILRENDHSINGLFVDGKRVRISPSMKMVDDPTSINVSDYLIKYARPIALEQIELELQDE</sequence>
<dbReference type="Pfam" id="PF09369">
    <property type="entry name" value="MZB"/>
    <property type="match status" value="1"/>
</dbReference>
<protein>
    <recommendedName>
        <fullName evidence="3">Helicase ATP-binding domain-containing protein</fullName>
    </recommendedName>
</protein>